<evidence type="ECO:0000313" key="3">
    <source>
        <dbReference type="Proteomes" id="UP000268059"/>
    </source>
</evidence>
<feature type="transmembrane region" description="Helical" evidence="1">
    <location>
        <begin position="20"/>
        <end position="38"/>
    </location>
</feature>
<accession>A0A3G9JUQ3</accession>
<gene>
    <name evidence="2" type="ORF">SG0102_15680</name>
</gene>
<dbReference type="OrthoDB" id="9910044at2"/>
<dbReference type="Proteomes" id="UP000268059">
    <property type="component" value="Chromosome"/>
</dbReference>
<keyword evidence="3" id="KW-1185">Reference proteome</keyword>
<dbReference type="KEGG" id="ebm:SG0102_15680"/>
<protein>
    <recommendedName>
        <fullName evidence="4">DUF4860 domain-containing protein</fullName>
    </recommendedName>
</protein>
<keyword evidence="1" id="KW-0812">Transmembrane</keyword>
<sequence>MKKRKSLKILQNRNGSILQVVLVIFLILLTTIMTYGVMMKNACALYRYEKMMDQERVVEVLFRHYCRKTEDQDLLLSGTIHGEAGDIRYTMDDMGSYFIINADINIKETHYRAYMEMNTEDLKIRSFKYLN</sequence>
<proteinExistence type="predicted"/>
<evidence type="ECO:0000256" key="1">
    <source>
        <dbReference type="SAM" id="Phobius"/>
    </source>
</evidence>
<keyword evidence="1" id="KW-1133">Transmembrane helix</keyword>
<name>A0A3G9JUQ3_9FIRM</name>
<dbReference type="RefSeq" id="WP_125119477.1">
    <property type="nucleotide sequence ID" value="NZ_AP019309.1"/>
</dbReference>
<dbReference type="InParanoid" id="A0A3G9JUQ3"/>
<evidence type="ECO:0008006" key="4">
    <source>
        <dbReference type="Google" id="ProtNLM"/>
    </source>
</evidence>
<keyword evidence="1" id="KW-0472">Membrane</keyword>
<evidence type="ECO:0000313" key="2">
    <source>
        <dbReference type="EMBL" id="BBH26634.1"/>
    </source>
</evidence>
<dbReference type="AlphaFoldDB" id="A0A3G9JUQ3"/>
<organism evidence="2 3">
    <name type="scientific">Intestinibaculum porci</name>
    <dbReference type="NCBI Taxonomy" id="2487118"/>
    <lineage>
        <taxon>Bacteria</taxon>
        <taxon>Bacillati</taxon>
        <taxon>Bacillota</taxon>
        <taxon>Erysipelotrichia</taxon>
        <taxon>Erysipelotrichales</taxon>
        <taxon>Erysipelotrichaceae</taxon>
        <taxon>Intestinibaculum</taxon>
    </lineage>
</organism>
<dbReference type="EMBL" id="AP019309">
    <property type="protein sequence ID" value="BBH26634.1"/>
    <property type="molecule type" value="Genomic_DNA"/>
</dbReference>
<reference evidence="2 3" key="1">
    <citation type="submission" date="2018-11" db="EMBL/GenBank/DDBJ databases">
        <title>Novel Erysipelotrichaceae bacterium isolated from small intestine of a swine.</title>
        <authorList>
            <person name="Kim J.S."/>
            <person name="Choe H."/>
            <person name="Lee Y.R."/>
            <person name="Kim K.M."/>
            <person name="Park D.S."/>
        </authorList>
    </citation>
    <scope>NUCLEOTIDE SEQUENCE [LARGE SCALE GENOMIC DNA]</scope>
    <source>
        <strain evidence="2 3">SG0102</strain>
    </source>
</reference>